<comment type="similarity">
    <text evidence="2">Belongs to the ABC transporter superfamily.</text>
</comment>
<keyword evidence="4" id="KW-0547">Nucleotide-binding</keyword>
<protein>
    <submittedName>
        <fullName evidence="9">ATP-binding cassette domain-containing protein</fullName>
    </submittedName>
</protein>
<dbReference type="CDD" id="cd03263">
    <property type="entry name" value="ABC_subfamily_A"/>
    <property type="match status" value="1"/>
</dbReference>
<reference evidence="10" key="1">
    <citation type="journal article" date="2019" name="Int. J. Syst. Evol. Microbiol.">
        <title>The Global Catalogue of Microorganisms (GCM) 10K type strain sequencing project: providing services to taxonomists for standard genome sequencing and annotation.</title>
        <authorList>
            <consortium name="The Broad Institute Genomics Platform"/>
            <consortium name="The Broad Institute Genome Sequencing Center for Infectious Disease"/>
            <person name="Wu L."/>
            <person name="Ma J."/>
        </authorList>
    </citation>
    <scope>NUCLEOTIDE SEQUENCE [LARGE SCALE GENOMIC DNA]</scope>
    <source>
        <strain evidence="10">JCM 4524</strain>
    </source>
</reference>
<dbReference type="PANTHER" id="PTHR42711:SF5">
    <property type="entry name" value="ABC TRANSPORTER ATP-BINDING PROTEIN NATA"/>
    <property type="match status" value="1"/>
</dbReference>
<dbReference type="InterPro" id="IPR050763">
    <property type="entry name" value="ABC_transporter_ATP-binding"/>
</dbReference>
<dbReference type="PANTHER" id="PTHR42711">
    <property type="entry name" value="ABC TRANSPORTER ATP-BINDING PROTEIN"/>
    <property type="match status" value="1"/>
</dbReference>
<evidence type="ECO:0000256" key="7">
    <source>
        <dbReference type="SAM" id="MobiDB-lite"/>
    </source>
</evidence>
<evidence type="ECO:0000256" key="6">
    <source>
        <dbReference type="ARBA" id="ARBA00023251"/>
    </source>
</evidence>
<dbReference type="SMART" id="SM00382">
    <property type="entry name" value="AAA"/>
    <property type="match status" value="1"/>
</dbReference>
<dbReference type="GO" id="GO:0005524">
    <property type="term" value="F:ATP binding"/>
    <property type="evidence" value="ECO:0007669"/>
    <property type="project" value="UniProtKB-KW"/>
</dbReference>
<dbReference type="Proteomes" id="UP001500151">
    <property type="component" value="Unassembled WGS sequence"/>
</dbReference>
<keyword evidence="10" id="KW-1185">Reference proteome</keyword>
<evidence type="ECO:0000256" key="3">
    <source>
        <dbReference type="ARBA" id="ARBA00022448"/>
    </source>
</evidence>
<feature type="compositionally biased region" description="Basic and acidic residues" evidence="7">
    <location>
        <begin position="9"/>
        <end position="29"/>
    </location>
</feature>
<comment type="caution">
    <text evidence="9">The sequence shown here is derived from an EMBL/GenBank/DDBJ whole genome shotgun (WGS) entry which is preliminary data.</text>
</comment>
<dbReference type="PROSITE" id="PS50893">
    <property type="entry name" value="ABC_TRANSPORTER_2"/>
    <property type="match status" value="1"/>
</dbReference>
<keyword evidence="3" id="KW-0813">Transport</keyword>
<dbReference type="InterPro" id="IPR003593">
    <property type="entry name" value="AAA+_ATPase"/>
</dbReference>
<sequence length="419" mass="44435">MTATPTDKPPTENRPTEDGPAKSRPTDKRLRGRLSKAKTAVVQTACRLAGCEEESAAPKAEVQLLQIGMAVPAEGHVGRSPGTGGANDGSGEPSVVVSNLSKVYPGGVKGADNVDLHAAPGEIVSVLGPNGAGKSTILNMIVGLIRPTHGEITVHGVPSTDVRKLARFVGVALQSTGLDPSMTAREHFEVQAALYGVPKETATECASALLAALGLGEYVDRQVVHFSIGLQRRLVLALALVHDPQVIVFDEPTAGLDPQSRRLMWELLERLRSEGRTIVFSTQILEEADVLAQRVYVIDSGRVVAQGPPAELRKAYGEHTLRVRIAGSLDRAQELIAAKLPELGEGRKDSDALVFTSTESRPDADGLMKVLEEADVELLELSVGRPSLEDAFVRLTGSAVRTEPLINANASGGPLCRCQ</sequence>
<accession>A0ABP6CQH0</accession>
<proteinExistence type="inferred from homology"/>
<dbReference type="Gene3D" id="3.40.50.300">
    <property type="entry name" value="P-loop containing nucleotide triphosphate hydrolases"/>
    <property type="match status" value="1"/>
</dbReference>
<gene>
    <name evidence="9" type="ORF">GCM10010307_07070</name>
</gene>
<evidence type="ECO:0000313" key="9">
    <source>
        <dbReference type="EMBL" id="GAA2622474.1"/>
    </source>
</evidence>
<keyword evidence="6" id="KW-0046">Antibiotic resistance</keyword>
<feature type="domain" description="ABC transporter" evidence="8">
    <location>
        <begin position="95"/>
        <end position="325"/>
    </location>
</feature>
<comment type="subcellular location">
    <subcellularLocation>
        <location evidence="1">Cell membrane</location>
        <topology evidence="1">Peripheral membrane protein</topology>
    </subcellularLocation>
</comment>
<feature type="region of interest" description="Disordered" evidence="7">
    <location>
        <begin position="1"/>
        <end position="36"/>
    </location>
</feature>
<name>A0ABP6CQH0_9ACTN</name>
<dbReference type="RefSeq" id="WP_344387408.1">
    <property type="nucleotide sequence ID" value="NZ_BAAASJ010000007.1"/>
</dbReference>
<evidence type="ECO:0000256" key="2">
    <source>
        <dbReference type="ARBA" id="ARBA00005417"/>
    </source>
</evidence>
<keyword evidence="5 9" id="KW-0067">ATP-binding</keyword>
<dbReference type="EMBL" id="BAAASJ010000007">
    <property type="protein sequence ID" value="GAA2622474.1"/>
    <property type="molecule type" value="Genomic_DNA"/>
</dbReference>
<dbReference type="InterPro" id="IPR003439">
    <property type="entry name" value="ABC_transporter-like_ATP-bd"/>
</dbReference>
<evidence type="ECO:0000256" key="5">
    <source>
        <dbReference type="ARBA" id="ARBA00022840"/>
    </source>
</evidence>
<evidence type="ECO:0000313" key="10">
    <source>
        <dbReference type="Proteomes" id="UP001500151"/>
    </source>
</evidence>
<dbReference type="SUPFAM" id="SSF52540">
    <property type="entry name" value="P-loop containing nucleoside triphosphate hydrolases"/>
    <property type="match status" value="1"/>
</dbReference>
<feature type="region of interest" description="Disordered" evidence="7">
    <location>
        <begin position="75"/>
        <end position="94"/>
    </location>
</feature>
<organism evidence="9 10">
    <name type="scientific">Streptomyces vastus</name>
    <dbReference type="NCBI Taxonomy" id="285451"/>
    <lineage>
        <taxon>Bacteria</taxon>
        <taxon>Bacillati</taxon>
        <taxon>Actinomycetota</taxon>
        <taxon>Actinomycetes</taxon>
        <taxon>Kitasatosporales</taxon>
        <taxon>Streptomycetaceae</taxon>
        <taxon>Streptomyces</taxon>
    </lineage>
</organism>
<evidence type="ECO:0000256" key="4">
    <source>
        <dbReference type="ARBA" id="ARBA00022741"/>
    </source>
</evidence>
<dbReference type="InterPro" id="IPR027417">
    <property type="entry name" value="P-loop_NTPase"/>
</dbReference>
<evidence type="ECO:0000256" key="1">
    <source>
        <dbReference type="ARBA" id="ARBA00004202"/>
    </source>
</evidence>
<dbReference type="Pfam" id="PF00005">
    <property type="entry name" value="ABC_tran"/>
    <property type="match status" value="1"/>
</dbReference>
<evidence type="ECO:0000259" key="8">
    <source>
        <dbReference type="PROSITE" id="PS50893"/>
    </source>
</evidence>